<name>A0AA92LBP4_9FIRM</name>
<evidence type="ECO:0000313" key="2">
    <source>
        <dbReference type="EMBL" id="QQR32008.1"/>
    </source>
</evidence>
<gene>
    <name evidence="2" type="ORF">I5Q82_05105</name>
</gene>
<feature type="domain" description="Large polyvalent protein associated" evidence="1">
    <location>
        <begin position="2"/>
        <end position="102"/>
    </location>
</feature>
<organism evidence="2 3">
    <name type="scientific">Acutalibacter muris</name>
    <dbReference type="NCBI Taxonomy" id="1796620"/>
    <lineage>
        <taxon>Bacteria</taxon>
        <taxon>Bacillati</taxon>
        <taxon>Bacillota</taxon>
        <taxon>Clostridia</taxon>
        <taxon>Eubacteriales</taxon>
        <taxon>Acutalibacteraceae</taxon>
        <taxon>Acutalibacter</taxon>
    </lineage>
</organism>
<dbReference type="Pfam" id="PF18843">
    <property type="entry name" value="LPD28"/>
    <property type="match status" value="1"/>
</dbReference>
<sequence>MKEVFEVVTVLGKPMLFTPCRIDRNTIPMGLYMYEVRHDDDCRGDPVQIGKWVMVNHWGTLITSSPIGLDSYKTGNNAFRDIDPEKDWGYEGVDSTVREYLERHPPKKEKEFER</sequence>
<dbReference type="AlphaFoldDB" id="A0AA92LBP4"/>
<dbReference type="Proteomes" id="UP000596035">
    <property type="component" value="Chromosome"/>
</dbReference>
<reference evidence="2 3" key="1">
    <citation type="submission" date="2020-11" db="EMBL/GenBank/DDBJ databases">
        <title>Closed and high quality bacterial genomes of the OMM12 community.</title>
        <authorList>
            <person name="Marbouty M."/>
            <person name="Lamy-Besnier Q."/>
            <person name="Debarbieux L."/>
            <person name="Koszul R."/>
        </authorList>
    </citation>
    <scope>NUCLEOTIDE SEQUENCE [LARGE SCALE GENOMIC DNA]</scope>
    <source>
        <strain evidence="2 3">KB18</strain>
    </source>
</reference>
<dbReference type="InterPro" id="IPR040809">
    <property type="entry name" value="LPD28"/>
</dbReference>
<proteinExistence type="predicted"/>
<accession>A0AA92LBP4</accession>
<evidence type="ECO:0000313" key="3">
    <source>
        <dbReference type="Proteomes" id="UP000596035"/>
    </source>
</evidence>
<dbReference type="EMBL" id="CP065321">
    <property type="protein sequence ID" value="QQR32008.1"/>
    <property type="molecule type" value="Genomic_DNA"/>
</dbReference>
<evidence type="ECO:0000259" key="1">
    <source>
        <dbReference type="Pfam" id="PF18843"/>
    </source>
</evidence>
<protein>
    <recommendedName>
        <fullName evidence="1">Large polyvalent protein associated domain-containing protein</fullName>
    </recommendedName>
</protein>